<feature type="region of interest" description="Disordered" evidence="1">
    <location>
        <begin position="1083"/>
        <end position="1121"/>
    </location>
</feature>
<feature type="compositionally biased region" description="Basic and acidic residues" evidence="1">
    <location>
        <begin position="1355"/>
        <end position="1365"/>
    </location>
</feature>
<dbReference type="EMBL" id="JABFTP020000062">
    <property type="protein sequence ID" value="KAL3273492.1"/>
    <property type="molecule type" value="Genomic_DNA"/>
</dbReference>
<reference evidence="2 3" key="1">
    <citation type="journal article" date="2021" name="BMC Biol.">
        <title>Horizontally acquired antibacterial genes associated with adaptive radiation of ladybird beetles.</title>
        <authorList>
            <person name="Li H.S."/>
            <person name="Tang X.F."/>
            <person name="Huang Y.H."/>
            <person name="Xu Z.Y."/>
            <person name="Chen M.L."/>
            <person name="Du X.Y."/>
            <person name="Qiu B.Y."/>
            <person name="Chen P.T."/>
            <person name="Zhang W."/>
            <person name="Slipinski A."/>
            <person name="Escalona H.E."/>
            <person name="Waterhouse R.M."/>
            <person name="Zwick A."/>
            <person name="Pang H."/>
        </authorList>
    </citation>
    <scope>NUCLEOTIDE SEQUENCE [LARGE SCALE GENOMIC DNA]</scope>
    <source>
        <strain evidence="2">SYSU2018</strain>
    </source>
</reference>
<feature type="compositionally biased region" description="Basic and acidic residues" evidence="1">
    <location>
        <begin position="1084"/>
        <end position="1104"/>
    </location>
</feature>
<sequence>MSRKIKSKPKYAPLAKRGYKPLDIISIKSGVTNVTWNSGSSKKRTSYTKSIDGKSVSVADSTIHSDILNSSKTKSPSTKLSFDIYIEKLIQYELDGTLEDISLFEDNDKSSGQKNKKKNHSEEKSNSDLSLYETANQEGNYKYELKNQLDKKDRWKKKQTDLESFDSQMKNIEADSTTLVNKAIIETNVPRPYNKGKKPAASIQEKIDSTLFENKAITENNKISSDNVRRKSVASILQKLDSNTFANKVITGNTILSPDNSRKKSAASIQEKIDSTIFANKAITENTKLSSDAARRKSVASIVKKTDSTTFANEAKTENTIFYTDKIREKPAASVQETIDSTIFVNEAISENNKLYPDNVKRKSAASILENIDSTTFANMAIIENPFDENRKSAASVLGNVSFKNTNIKHKRSYRKSIETEIYARKTADENRGQLSNKVKKSSALRDNFSLGSSENKVLKASVLRNEKDSDSIGQISLGYKNGSVKNDKINENKESKSFMKFLAKHKGKDPLNKEECKLESEIEVKRKDGSKVSGVLRMECSPELFCLQSQILDETETESSKNIDERNIIFSGNRIATSEKLKLKDMQEALSVDRIRDVEVDPFDLLTTDKLIIRPIENLKIDFITEETEFITPSVGNENVVSENADFYGTAKTDLGIVEIPETQLSVGKSIELFKDISQEEISSMILQSSQDSSTNEKSDMSRVKILTNIQIMTPPEKQKRTLSAREIGTESKEDEVQRKKPKTSSADFSRKEEKSLSSIEVLGKSDEVQSVNILTDQSTMNNEKNDNKPSFNENSSNIAIHEESEITKPISNAAFNSETKKTRKRKIVFNDQDNDNSPLNKNIGSSNNYTHEKPPTHLKDLYMLPKSVSYMDYENVLDSPLKKVSISQKSSFDTNSQDKCKVVLPKDADHKSNSFEDLSAKTLSSLVIEMKAASPCQMDRNTDGSFGKENNPPPSVKRKPFRNEISKVHSKVKTARIEKQDEESVVFAKQFEIFNRNSGHLQVTSVNTKEKPLKNNNHKRKTKKLLSRISQKKHSFVETKEILSMQSVKSVADPFDSDDYLPLSILGRKYKKEMLEINQNVQREEKKTNEKTKIENQDDKKIQHGQGTSQPSSSPLDDQRLQIRDVLILNSKDECGSALVQNVGKEPLKNGKSKSSGNLSSKKVHSFVEDKIICPSRTEKNVMDRFNSDDDLPLSTLREKYRNAFSQNEEKDLNQKTSTVENKNAPKCYILHRKDSLDGNIHETPLEIGVNTTILKGGNEDCQNKDMILTSDLKRDKYTTSLQNRIIIHPSSISVSLPDDVEKLSQETTSINSSRNQFAKDISSTINIDDAKIVNDKVSEVVNIEEHSKESVKFRDDSCDHNAENNSPELTKEEGKISDNFNENGVGECEKDAMISVVELRRINRSNESKIEDDNYVLKMLQTQEEDSVEVPYIQKPTEVSLRNQENHMTNIEVEVSSKQFVAEELYNMKTKTGVDQYIGLIENNTPQFSEATTNKNLEKKKSEDHLKRSVSRKSPIIDISKQNSANIQNKNTFDKSIINNTNENHEISSKLDEVEKSLSALFEFDQNRSSTVSEDKKYSNDGYSKDRNITYNTSSSMIISKKAGVLRRGRKLYNPDNLEETWLQLPEIENMKIQELAIQLKTQQTPEQPDDIVKDSITKKTKDSKKLLQKTTNYEKSLGKTRKLTESVWKKKKEERNLQKEEPKELPVESFLNSPRRWNEFLYRKMDEINSKSSVKTKNISCRSKKQDSRLDKSSKYVLDFSKMNVERKKNKLTPKADIDHHAHHIEGGSRREIEDDKVILDFVKSFGRVCQRMASGTFKIKHTSTREKLTDVTRLIRKI</sequence>
<accession>A0ABD2N4X6</accession>
<gene>
    <name evidence="2" type="ORF">HHI36_014933</name>
</gene>
<feature type="region of interest" description="Disordered" evidence="1">
    <location>
        <begin position="710"/>
        <end position="759"/>
    </location>
</feature>
<feature type="compositionally biased region" description="Polar residues" evidence="1">
    <location>
        <begin position="1107"/>
        <end position="1118"/>
    </location>
</feature>
<feature type="region of interest" description="Disordered" evidence="1">
    <location>
        <begin position="1503"/>
        <end position="1526"/>
    </location>
</feature>
<feature type="compositionally biased region" description="Polar residues" evidence="1">
    <location>
        <begin position="837"/>
        <end position="851"/>
    </location>
</feature>
<feature type="region of interest" description="Disordered" evidence="1">
    <location>
        <begin position="818"/>
        <end position="856"/>
    </location>
</feature>
<protein>
    <submittedName>
        <fullName evidence="2">Uncharacterized protein</fullName>
    </submittedName>
</protein>
<feature type="region of interest" description="Disordered" evidence="1">
    <location>
        <begin position="941"/>
        <end position="961"/>
    </location>
</feature>
<comment type="caution">
    <text evidence="2">The sequence shown here is derived from an EMBL/GenBank/DDBJ whole genome shotgun (WGS) entry which is preliminary data.</text>
</comment>
<keyword evidence="3" id="KW-1185">Reference proteome</keyword>
<organism evidence="2 3">
    <name type="scientific">Cryptolaemus montrouzieri</name>
    <dbReference type="NCBI Taxonomy" id="559131"/>
    <lineage>
        <taxon>Eukaryota</taxon>
        <taxon>Metazoa</taxon>
        <taxon>Ecdysozoa</taxon>
        <taxon>Arthropoda</taxon>
        <taxon>Hexapoda</taxon>
        <taxon>Insecta</taxon>
        <taxon>Pterygota</taxon>
        <taxon>Neoptera</taxon>
        <taxon>Endopterygota</taxon>
        <taxon>Coleoptera</taxon>
        <taxon>Polyphaga</taxon>
        <taxon>Cucujiformia</taxon>
        <taxon>Coccinelloidea</taxon>
        <taxon>Coccinellidae</taxon>
        <taxon>Scymninae</taxon>
        <taxon>Scymnini</taxon>
        <taxon>Cryptolaemus</taxon>
    </lineage>
</organism>
<proteinExistence type="predicted"/>
<feature type="region of interest" description="Disordered" evidence="1">
    <location>
        <begin position="1355"/>
        <end position="1386"/>
    </location>
</feature>
<feature type="compositionally biased region" description="Basic and acidic residues" evidence="1">
    <location>
        <begin position="729"/>
        <end position="740"/>
    </location>
</feature>
<name>A0ABD2N4X6_9CUCU</name>
<evidence type="ECO:0000313" key="3">
    <source>
        <dbReference type="Proteomes" id="UP001516400"/>
    </source>
</evidence>
<evidence type="ECO:0000256" key="1">
    <source>
        <dbReference type="SAM" id="MobiDB-lite"/>
    </source>
</evidence>
<dbReference type="Proteomes" id="UP001516400">
    <property type="component" value="Unassembled WGS sequence"/>
</dbReference>
<feature type="region of interest" description="Disordered" evidence="1">
    <location>
        <begin position="777"/>
        <end position="796"/>
    </location>
</feature>
<evidence type="ECO:0000313" key="2">
    <source>
        <dbReference type="EMBL" id="KAL3273492.1"/>
    </source>
</evidence>
<feature type="region of interest" description="Disordered" evidence="1">
    <location>
        <begin position="106"/>
        <end position="130"/>
    </location>
</feature>